<protein>
    <recommendedName>
        <fullName evidence="4">FlgN family protein</fullName>
    </recommendedName>
</protein>
<feature type="compositionally biased region" description="Low complexity" evidence="1">
    <location>
        <begin position="148"/>
        <end position="158"/>
    </location>
</feature>
<dbReference type="eggNOG" id="ENOG5031TG8">
    <property type="taxonomic scope" value="Bacteria"/>
</dbReference>
<reference evidence="2 3" key="1">
    <citation type="submission" date="2012-02" db="EMBL/GenBank/DDBJ databases">
        <title>Whole genome shotgun sequence of Mobilicoccus pelagius NBRC 104925.</title>
        <authorList>
            <person name="Yoshida Y."/>
            <person name="Hosoyama A."/>
            <person name="Tsuchikane K."/>
            <person name="Katsumata H."/>
            <person name="Yamazaki S."/>
            <person name="Fujita N."/>
        </authorList>
    </citation>
    <scope>NUCLEOTIDE SEQUENCE [LARGE SCALE GENOMIC DNA]</scope>
    <source>
        <strain evidence="2 3">NBRC 104925</strain>
    </source>
</reference>
<feature type="region of interest" description="Disordered" evidence="1">
    <location>
        <begin position="148"/>
        <end position="172"/>
    </location>
</feature>
<evidence type="ECO:0000256" key="1">
    <source>
        <dbReference type="SAM" id="MobiDB-lite"/>
    </source>
</evidence>
<gene>
    <name evidence="2" type="ORF">MOPEL_129_00360</name>
</gene>
<name>H5UUI5_9MICO</name>
<proteinExistence type="predicted"/>
<dbReference type="GO" id="GO:0044780">
    <property type="term" value="P:bacterial-type flagellum assembly"/>
    <property type="evidence" value="ECO:0007669"/>
    <property type="project" value="InterPro"/>
</dbReference>
<dbReference type="InterPro" id="IPR007809">
    <property type="entry name" value="FlgN-like"/>
</dbReference>
<dbReference type="AlphaFoldDB" id="H5UUI5"/>
<dbReference type="STRING" id="1089455.MOPEL_129_00360"/>
<keyword evidence="3" id="KW-1185">Reference proteome</keyword>
<accession>H5UUI5</accession>
<evidence type="ECO:0008006" key="4">
    <source>
        <dbReference type="Google" id="ProtNLM"/>
    </source>
</evidence>
<dbReference type="Pfam" id="PF05130">
    <property type="entry name" value="FlgN"/>
    <property type="match status" value="1"/>
</dbReference>
<evidence type="ECO:0000313" key="3">
    <source>
        <dbReference type="Proteomes" id="UP000004367"/>
    </source>
</evidence>
<comment type="caution">
    <text evidence="2">The sequence shown here is derived from an EMBL/GenBank/DDBJ whole genome shotgun (WGS) entry which is preliminary data.</text>
</comment>
<organism evidence="2 3">
    <name type="scientific">Mobilicoccus pelagius NBRC 104925</name>
    <dbReference type="NCBI Taxonomy" id="1089455"/>
    <lineage>
        <taxon>Bacteria</taxon>
        <taxon>Bacillati</taxon>
        <taxon>Actinomycetota</taxon>
        <taxon>Actinomycetes</taxon>
        <taxon>Micrococcales</taxon>
        <taxon>Dermatophilaceae</taxon>
        <taxon>Mobilicoccus</taxon>
    </lineage>
</organism>
<dbReference type="EMBL" id="BAFE01000088">
    <property type="protein sequence ID" value="GAB49393.1"/>
    <property type="molecule type" value="Genomic_DNA"/>
</dbReference>
<evidence type="ECO:0000313" key="2">
    <source>
        <dbReference type="EMBL" id="GAB49393.1"/>
    </source>
</evidence>
<sequence length="172" mass="18737">MTGPSDAASGALSNLSAGLWRIQELLELLTYRLEVQHVLIETGRTRWMGRSTREIEIVIGEMREAELMRAVDVGPVCELLGLAEDTPLSEIAAAAPPPWDDVLEEHRDALTKATQELSLLSRSNSAMLEASYRAVQETLDRFNHASQASSTTYTASGARAGGAGRHLFDQKS</sequence>
<dbReference type="Proteomes" id="UP000004367">
    <property type="component" value="Unassembled WGS sequence"/>
</dbReference>